<reference evidence="8 9" key="1">
    <citation type="submission" date="2020-12" db="EMBL/GenBank/DDBJ databases">
        <title>WGS of Thermoactinomyces spp.</title>
        <authorList>
            <person name="Cheng K."/>
        </authorList>
    </citation>
    <scope>NUCLEOTIDE SEQUENCE [LARGE SCALE GENOMIC DNA]</scope>
    <source>
        <strain evidence="9">CICC 10671\DSM 43846</strain>
    </source>
</reference>
<dbReference type="Pfam" id="PF02441">
    <property type="entry name" value="Flavoprotein"/>
    <property type="match status" value="1"/>
</dbReference>
<feature type="domain" description="Flavoprotein" evidence="7">
    <location>
        <begin position="17"/>
        <end position="186"/>
    </location>
</feature>
<dbReference type="PANTHER" id="PTHR43374:SF1">
    <property type="entry name" value="FLAVIN PRENYLTRANSFERASE PAD1, MITOCHONDRIAL"/>
    <property type="match status" value="1"/>
</dbReference>
<dbReference type="NCBIfam" id="NF041206">
    <property type="entry name" value="VdcB"/>
    <property type="match status" value="1"/>
</dbReference>
<keyword evidence="6" id="KW-0058">Aromatic hydrocarbons catabolism</keyword>
<dbReference type="EMBL" id="JAECVW010000003">
    <property type="protein sequence ID" value="MBH8595121.1"/>
    <property type="molecule type" value="Genomic_DNA"/>
</dbReference>
<accession>A0A8I1ABZ0</accession>
<evidence type="ECO:0000313" key="8">
    <source>
        <dbReference type="EMBL" id="MBH8595121.1"/>
    </source>
</evidence>
<dbReference type="SUPFAM" id="SSF52507">
    <property type="entry name" value="Homo-oligomeric flavin-containing Cys decarboxylases, HFCD"/>
    <property type="match status" value="1"/>
</dbReference>
<comment type="function">
    <text evidence="6">Involved in the non-oxidative decarboxylation and detoxification of phenolic derivatives. Flavin prenyltransferase that catalyzes the synthesis of the prenylated FMN cofactor (prenyl-FMN) for phenolic acid decarboxylase.</text>
</comment>
<keyword evidence="6" id="KW-0216">Detoxification</keyword>
<dbReference type="InterPro" id="IPR004507">
    <property type="entry name" value="UbiX-like"/>
</dbReference>
<keyword evidence="9" id="KW-1185">Reference proteome</keyword>
<dbReference type="GO" id="GO:0009636">
    <property type="term" value="P:response to toxic substance"/>
    <property type="evidence" value="ECO:0007669"/>
    <property type="project" value="UniProtKB-KW"/>
</dbReference>
<comment type="subunit">
    <text evidence="6">Homododecamer.</text>
</comment>
<evidence type="ECO:0000256" key="1">
    <source>
        <dbReference type="ARBA" id="ARBA00022602"/>
    </source>
</evidence>
<dbReference type="AlphaFoldDB" id="A0A8I1ABZ0"/>
<evidence type="ECO:0000259" key="7">
    <source>
        <dbReference type="Pfam" id="PF02441"/>
    </source>
</evidence>
<keyword evidence="3 6" id="KW-0288">FMN</keyword>
<dbReference type="NCBIfam" id="NF004685">
    <property type="entry name" value="PRK06029.1"/>
    <property type="match status" value="1"/>
</dbReference>
<proteinExistence type="inferred from homology"/>
<comment type="catalytic activity">
    <reaction evidence="5 6">
        <text>dimethylallyl phosphate + FMNH2 = prenylated FMNH2 + phosphate</text>
        <dbReference type="Rhea" id="RHEA:37743"/>
        <dbReference type="ChEBI" id="CHEBI:43474"/>
        <dbReference type="ChEBI" id="CHEBI:57618"/>
        <dbReference type="ChEBI" id="CHEBI:87467"/>
        <dbReference type="ChEBI" id="CHEBI:88052"/>
        <dbReference type="EC" id="2.5.1.129"/>
    </reaction>
</comment>
<feature type="binding site" evidence="6">
    <location>
        <begin position="24"/>
        <end position="26"/>
    </location>
    <ligand>
        <name>FMN</name>
        <dbReference type="ChEBI" id="CHEBI:58210"/>
    </ligand>
</feature>
<feature type="binding site" evidence="6">
    <location>
        <position position="136"/>
    </location>
    <ligand>
        <name>FMN</name>
        <dbReference type="ChEBI" id="CHEBI:58210"/>
    </ligand>
</feature>
<evidence type="ECO:0000313" key="9">
    <source>
        <dbReference type="Proteomes" id="UP000633619"/>
    </source>
</evidence>
<gene>
    <name evidence="8" type="ORF">I8U20_07235</name>
</gene>
<evidence type="ECO:0000256" key="5">
    <source>
        <dbReference type="ARBA" id="ARBA00050612"/>
    </source>
</evidence>
<name>A0A8I1ABZ0_THEIN</name>
<dbReference type="PANTHER" id="PTHR43374">
    <property type="entry name" value="FLAVIN PRENYLTRANSFERASE"/>
    <property type="match status" value="1"/>
</dbReference>
<dbReference type="HAMAP" id="MF_01986">
    <property type="entry name" value="ubiX_pad_yclB"/>
    <property type="match status" value="1"/>
</dbReference>
<evidence type="ECO:0000256" key="2">
    <source>
        <dbReference type="ARBA" id="ARBA00022630"/>
    </source>
</evidence>
<comment type="similarity">
    <text evidence="6">Belongs to the UbiX/PAD1 family. YclB subfamily.</text>
</comment>
<dbReference type="GO" id="GO:0106141">
    <property type="term" value="F:flavin prenyltransferase activity"/>
    <property type="evidence" value="ECO:0007669"/>
    <property type="project" value="UniProtKB-EC"/>
</dbReference>
<dbReference type="InterPro" id="IPR003382">
    <property type="entry name" value="Flavoprotein"/>
</dbReference>
<dbReference type="Gene3D" id="3.40.50.1950">
    <property type="entry name" value="Flavin prenyltransferase-like"/>
    <property type="match status" value="1"/>
</dbReference>
<evidence type="ECO:0000256" key="6">
    <source>
        <dbReference type="HAMAP-Rule" id="MF_01986"/>
    </source>
</evidence>
<dbReference type="NCBIfam" id="TIGR00421">
    <property type="entry name" value="ubiX_pad"/>
    <property type="match status" value="1"/>
</dbReference>
<dbReference type="FunFam" id="3.40.50.1950:FF:000001">
    <property type="entry name" value="Flavin prenyltransferase UbiX"/>
    <property type="match status" value="1"/>
</dbReference>
<keyword evidence="2 6" id="KW-0285">Flavoprotein</keyword>
<dbReference type="Proteomes" id="UP000633619">
    <property type="component" value="Unassembled WGS sequence"/>
</dbReference>
<feature type="binding site" evidence="6">
    <location>
        <position position="50"/>
    </location>
    <ligand>
        <name>FMN</name>
        <dbReference type="ChEBI" id="CHEBI:58210"/>
    </ligand>
</feature>
<evidence type="ECO:0000256" key="3">
    <source>
        <dbReference type="ARBA" id="ARBA00022643"/>
    </source>
</evidence>
<feature type="binding site" evidence="6">
    <location>
        <begin position="101"/>
        <end position="104"/>
    </location>
    <ligand>
        <name>FMN</name>
        <dbReference type="ChEBI" id="CHEBI:58210"/>
    </ligand>
</feature>
<dbReference type="GO" id="GO:0016831">
    <property type="term" value="F:carboxy-lyase activity"/>
    <property type="evidence" value="ECO:0007669"/>
    <property type="project" value="TreeGrafter"/>
</dbReference>
<dbReference type="EC" id="2.5.1.129" evidence="6"/>
<sequence length="207" mass="22776">MDEVKLQDASEGELCLRLVVGITGATGAIFGIRLLEFLRETGTETHLILSKWGRANIELETDYTVPQVEALATVCHSSQNLAASVSSGSFRVDGMVIAPCSMKTLASIRAGLADNLVTRAADVVLKERKKLVLLTREMPLNDIHLENMLALSRMGATILPPVPAFYNHPQTIDDIVDHVVVRTLDQFGIEVRKVRRWQGIETGKDRS</sequence>
<keyword evidence="1 6" id="KW-0637">Prenyltransferase</keyword>
<dbReference type="InterPro" id="IPR032901">
    <property type="entry name" value="UbiX_pad_YclB"/>
</dbReference>
<dbReference type="HAMAP" id="MF_01984">
    <property type="entry name" value="ubiX_pad"/>
    <property type="match status" value="1"/>
</dbReference>
<evidence type="ECO:0000256" key="4">
    <source>
        <dbReference type="ARBA" id="ARBA00022679"/>
    </source>
</evidence>
<comment type="caution">
    <text evidence="8">The sequence shown here is derived from an EMBL/GenBank/DDBJ whole genome shotgun (WGS) entry which is preliminary data.</text>
</comment>
<organism evidence="8 9">
    <name type="scientific">Thermoactinomyces intermedius</name>
    <dbReference type="NCBI Taxonomy" id="2024"/>
    <lineage>
        <taxon>Bacteria</taxon>
        <taxon>Bacillati</taxon>
        <taxon>Bacillota</taxon>
        <taxon>Bacilli</taxon>
        <taxon>Bacillales</taxon>
        <taxon>Thermoactinomycetaceae</taxon>
        <taxon>Thermoactinomyces</taxon>
    </lineage>
</organism>
<protein>
    <recommendedName>
        <fullName evidence="6">Probable UbiX-like flavin prenyltransferase</fullName>
        <ecNumber evidence="6">2.5.1.129</ecNumber>
    </recommendedName>
    <alternativeName>
        <fullName evidence="6">Phenolic acid decarboxylase subunit B</fullName>
        <shortName evidence="6">PAD</shortName>
    </alternativeName>
</protein>
<keyword evidence="4 6" id="KW-0808">Transferase</keyword>
<dbReference type="InterPro" id="IPR036551">
    <property type="entry name" value="Flavin_trans-like"/>
</dbReference>